<name>A0A1X0CZU6_9MYCO</name>
<feature type="region of interest" description="Disordered" evidence="3">
    <location>
        <begin position="1"/>
        <end position="44"/>
    </location>
</feature>
<gene>
    <name evidence="5" type="ORF">BST26_19210</name>
</gene>
<evidence type="ECO:0000313" key="6">
    <source>
        <dbReference type="Proteomes" id="UP000192801"/>
    </source>
</evidence>
<evidence type="ECO:0000256" key="2">
    <source>
        <dbReference type="ARBA" id="ARBA00023136"/>
    </source>
</evidence>
<comment type="subcellular location">
    <subcellularLocation>
        <location evidence="1">Membrane</location>
    </subcellularLocation>
</comment>
<proteinExistence type="predicted"/>
<keyword evidence="4" id="KW-0812">Transmembrane</keyword>
<dbReference type="RefSeq" id="WP_133053002.1">
    <property type="nucleotide sequence ID" value="NZ_AP022618.1"/>
</dbReference>
<feature type="compositionally biased region" description="Basic and acidic residues" evidence="3">
    <location>
        <begin position="24"/>
        <end position="44"/>
    </location>
</feature>
<dbReference type="STRING" id="444597.BST26_19210"/>
<sequence>MPEVPPADDASREPDAEQPAGLSAREEAERAATEAAERARAARERAEALRRLAEQTLAAAERRGGGPLLDPETAAAAPAAERRRLPWRPVAAGFAALAVTGLTAAAGAMFWTHRVADTRAQRVAEYTAIARQGVINLMSLDYNDAKGSVARILDSSTGRLHDQYAEHADALAENLQKSKIVTVVTIGVVAVETLSPDSAVVLVSTKSQATNVKDGRLEPEDFRIAVTLQRDGGQMKIADLDFI</sequence>
<feature type="region of interest" description="Disordered" evidence="3">
    <location>
        <begin position="61"/>
        <end position="81"/>
    </location>
</feature>
<accession>A0A1X0CZU6</accession>
<reference evidence="5 6" key="1">
    <citation type="submission" date="2016-12" db="EMBL/GenBank/DDBJ databases">
        <title>The new phylogeny of genus Mycobacterium.</title>
        <authorList>
            <person name="Tortoli E."/>
            <person name="Trovato A."/>
            <person name="Cirillo D.M."/>
        </authorList>
    </citation>
    <scope>NUCLEOTIDE SEQUENCE [LARGE SCALE GENOMIC DNA]</scope>
    <source>
        <strain evidence="5 6">DSM 45130</strain>
    </source>
</reference>
<evidence type="ECO:0000256" key="3">
    <source>
        <dbReference type="SAM" id="MobiDB-lite"/>
    </source>
</evidence>
<dbReference type="OrthoDB" id="4774723at2"/>
<evidence type="ECO:0000256" key="1">
    <source>
        <dbReference type="ARBA" id="ARBA00004370"/>
    </source>
</evidence>
<organism evidence="5 6">
    <name type="scientific">Mycolicibacterium insubricum</name>
    <dbReference type="NCBI Taxonomy" id="444597"/>
    <lineage>
        <taxon>Bacteria</taxon>
        <taxon>Bacillati</taxon>
        <taxon>Actinomycetota</taxon>
        <taxon>Actinomycetes</taxon>
        <taxon>Mycobacteriales</taxon>
        <taxon>Mycobacteriaceae</taxon>
        <taxon>Mycolicibacterium</taxon>
    </lineage>
</organism>
<keyword evidence="6" id="KW-1185">Reference proteome</keyword>
<evidence type="ECO:0000256" key="4">
    <source>
        <dbReference type="SAM" id="Phobius"/>
    </source>
</evidence>
<keyword evidence="2 4" id="KW-0472">Membrane</keyword>
<keyword evidence="4" id="KW-1133">Transmembrane helix</keyword>
<dbReference type="Proteomes" id="UP000192801">
    <property type="component" value="Unassembled WGS sequence"/>
</dbReference>
<comment type="caution">
    <text evidence="5">The sequence shown here is derived from an EMBL/GenBank/DDBJ whole genome shotgun (WGS) entry which is preliminary data.</text>
</comment>
<protein>
    <submittedName>
        <fullName evidence="5">Uncharacterized protein</fullName>
    </submittedName>
</protein>
<feature type="transmembrane region" description="Helical" evidence="4">
    <location>
        <begin position="90"/>
        <end position="111"/>
    </location>
</feature>
<dbReference type="GO" id="GO:0016020">
    <property type="term" value="C:membrane"/>
    <property type="evidence" value="ECO:0007669"/>
    <property type="project" value="UniProtKB-SubCell"/>
</dbReference>
<evidence type="ECO:0000313" key="5">
    <source>
        <dbReference type="EMBL" id="ORA65030.1"/>
    </source>
</evidence>
<dbReference type="AlphaFoldDB" id="A0A1X0CZU6"/>
<dbReference type="EMBL" id="MVHS01000068">
    <property type="protein sequence ID" value="ORA65030.1"/>
    <property type="molecule type" value="Genomic_DNA"/>
</dbReference>
<dbReference type="PANTHER" id="PTHR37042">
    <property type="entry name" value="OUTER MEMBRANE PROTEIN RV1973"/>
    <property type="match status" value="1"/>
</dbReference>
<dbReference type="PANTHER" id="PTHR37042:SF4">
    <property type="entry name" value="OUTER MEMBRANE PROTEIN RV1973"/>
    <property type="match status" value="1"/>
</dbReference>